<dbReference type="EMBL" id="JABBWE010000019">
    <property type="protein sequence ID" value="KAG1796365.1"/>
    <property type="molecule type" value="Genomic_DNA"/>
</dbReference>
<name>A0A9P7AXW9_9AGAM</name>
<sequence>MWLNRIHKLSQYSWLTFCWDSVAAWCQYDATDSPSPECTSSANDTKTKVPRATMPTWLADEYADARTRLDSEIAKTGRPVCYESGQFMITAPPLVFSRVVPFEIEPLDFYRPRFSIWLSHLF</sequence>
<dbReference type="RefSeq" id="XP_041161881.1">
    <property type="nucleotide sequence ID" value="XM_041302628.1"/>
</dbReference>
<evidence type="ECO:0000313" key="2">
    <source>
        <dbReference type="EMBL" id="KAG1796365.1"/>
    </source>
</evidence>
<dbReference type="OrthoDB" id="2691711at2759"/>
<dbReference type="AlphaFoldDB" id="A0A9P7AXW9"/>
<keyword evidence="1" id="KW-0732">Signal</keyword>
<gene>
    <name evidence="2" type="ORF">HD556DRAFT_1360932</name>
</gene>
<accession>A0A9P7AXW9</accession>
<dbReference type="Proteomes" id="UP000719766">
    <property type="component" value="Unassembled WGS sequence"/>
</dbReference>
<dbReference type="GeneID" id="64596392"/>
<keyword evidence="3" id="KW-1185">Reference proteome</keyword>
<protein>
    <submittedName>
        <fullName evidence="2">Uncharacterized protein</fullName>
    </submittedName>
</protein>
<organism evidence="2 3">
    <name type="scientific">Suillus plorans</name>
    <dbReference type="NCBI Taxonomy" id="116603"/>
    <lineage>
        <taxon>Eukaryota</taxon>
        <taxon>Fungi</taxon>
        <taxon>Dikarya</taxon>
        <taxon>Basidiomycota</taxon>
        <taxon>Agaricomycotina</taxon>
        <taxon>Agaricomycetes</taxon>
        <taxon>Agaricomycetidae</taxon>
        <taxon>Boletales</taxon>
        <taxon>Suillineae</taxon>
        <taxon>Suillaceae</taxon>
        <taxon>Suillus</taxon>
    </lineage>
</organism>
<evidence type="ECO:0000313" key="3">
    <source>
        <dbReference type="Proteomes" id="UP000719766"/>
    </source>
</evidence>
<evidence type="ECO:0000256" key="1">
    <source>
        <dbReference type="SAM" id="SignalP"/>
    </source>
</evidence>
<comment type="caution">
    <text evidence="2">The sequence shown here is derived from an EMBL/GenBank/DDBJ whole genome shotgun (WGS) entry which is preliminary data.</text>
</comment>
<feature type="signal peptide" evidence="1">
    <location>
        <begin position="1"/>
        <end position="24"/>
    </location>
</feature>
<reference evidence="2" key="1">
    <citation type="journal article" date="2020" name="New Phytol.">
        <title>Comparative genomics reveals dynamic genome evolution in host specialist ectomycorrhizal fungi.</title>
        <authorList>
            <person name="Lofgren L.A."/>
            <person name="Nguyen N.H."/>
            <person name="Vilgalys R."/>
            <person name="Ruytinx J."/>
            <person name="Liao H.L."/>
            <person name="Branco S."/>
            <person name="Kuo A."/>
            <person name="LaButti K."/>
            <person name="Lipzen A."/>
            <person name="Andreopoulos W."/>
            <person name="Pangilinan J."/>
            <person name="Riley R."/>
            <person name="Hundley H."/>
            <person name="Na H."/>
            <person name="Barry K."/>
            <person name="Grigoriev I.V."/>
            <person name="Stajich J.E."/>
            <person name="Kennedy P.G."/>
        </authorList>
    </citation>
    <scope>NUCLEOTIDE SEQUENCE</scope>
    <source>
        <strain evidence="2">S12</strain>
    </source>
</reference>
<proteinExistence type="predicted"/>
<feature type="chain" id="PRO_5040312469" evidence="1">
    <location>
        <begin position="25"/>
        <end position="122"/>
    </location>
</feature>